<feature type="domain" description="Glucose-6-phosphate dehydrogenase assembly protein OpcA N-terminal" evidence="1">
    <location>
        <begin position="56"/>
        <end position="163"/>
    </location>
</feature>
<dbReference type="PATRIC" id="fig|889378.3.peg.200"/>
<dbReference type="STRING" id="889378.Spiaf_0197"/>
<keyword evidence="4" id="KW-1185">Reference proteome</keyword>
<dbReference type="AlphaFoldDB" id="H9UFL3"/>
<dbReference type="PANTHER" id="PTHR38658">
    <property type="entry name" value="OXPP CYCLE PROTEIN OPCA-RELATED"/>
    <property type="match status" value="1"/>
</dbReference>
<evidence type="ECO:0000259" key="1">
    <source>
        <dbReference type="Pfam" id="PF10128"/>
    </source>
</evidence>
<reference evidence="4" key="1">
    <citation type="journal article" date="2013" name="Stand. Genomic Sci.">
        <title>Complete genome sequence of the halophilic bacterium Spirochaeta africana type strain (Z-7692(T)) from the alkaline Lake Magadi in the East African Rift.</title>
        <authorList>
            <person name="Liolos K."/>
            <person name="Abt B."/>
            <person name="Scheuner C."/>
            <person name="Teshima H."/>
            <person name="Held B."/>
            <person name="Lapidus A."/>
            <person name="Nolan M."/>
            <person name="Lucas S."/>
            <person name="Deshpande S."/>
            <person name="Cheng J.F."/>
            <person name="Tapia R."/>
            <person name="Goodwin L.A."/>
            <person name="Pitluck S."/>
            <person name="Pagani I."/>
            <person name="Ivanova N."/>
            <person name="Mavromatis K."/>
            <person name="Mikhailova N."/>
            <person name="Huntemann M."/>
            <person name="Pati A."/>
            <person name="Chen A."/>
            <person name="Palaniappan K."/>
            <person name="Land M."/>
            <person name="Rohde M."/>
            <person name="Tindall B.J."/>
            <person name="Detter J.C."/>
            <person name="Goker M."/>
            <person name="Bristow J."/>
            <person name="Eisen J.A."/>
            <person name="Markowitz V."/>
            <person name="Hugenholtz P."/>
            <person name="Woyke T."/>
            <person name="Klenk H.P."/>
            <person name="Kyrpides N.C."/>
        </authorList>
    </citation>
    <scope>NUCLEOTIDE SEQUENCE</scope>
    <source>
        <strain evidence="4">ATCC 700263 / DSM 8902 / Z-7692</strain>
    </source>
</reference>
<sequence length="331" mass="36911">MSKLFVPEKIETELHRLQMEASPYGARATLFNLVVFTRDDSQHQAERIYSGMFGKRTARIIHINRTSAEQSRVMVSARCLEDGARESICFQEVLIECGRDELGAAPGAWIPLLLRDIPVFVLWLDRVVGNEDIIAGAVEHADKIIFDSDFLCGGREPIGELLRVYLEQVVESGVLLADLSWKRGLPLRKLTAWAFNHDATLPLLDEIAGVRVEGGQCATVQLYFLWLAERLNWQLQGSGFVLPDGRNIPAEHHTPGTLADGIEIRLELRNGEEISLSGGASGCGEIDIPGIRSLPRVFHAPESGQLLQEETDYLYGDPTYRAALNKLYDHH</sequence>
<dbReference type="EMBL" id="CP003282">
    <property type="protein sequence ID" value="AFG36306.1"/>
    <property type="molecule type" value="Genomic_DNA"/>
</dbReference>
<feature type="domain" description="Glucose-6-phosphate dehydrogenase assembly protein OpcA C-terminal" evidence="2">
    <location>
        <begin position="176"/>
        <end position="324"/>
    </location>
</feature>
<dbReference type="OrthoDB" id="128564at2"/>
<name>H9UFL3_SPIAZ</name>
<dbReference type="InterPro" id="IPR004555">
    <property type="entry name" value="G6PDH_assembly_OpcA"/>
</dbReference>
<protein>
    <submittedName>
        <fullName evidence="3">Glucose-6-P dehydrogenase subunit</fullName>
    </submittedName>
</protein>
<dbReference type="HOGENOM" id="CLU_956166_0_0_12"/>
<gene>
    <name evidence="3" type="ordered locus">Spiaf_0197</name>
</gene>
<dbReference type="PANTHER" id="PTHR38658:SF1">
    <property type="entry name" value="OXPP CYCLE PROTEIN OPCA-RELATED"/>
    <property type="match status" value="1"/>
</dbReference>
<dbReference type="Proteomes" id="UP000007383">
    <property type="component" value="Chromosome"/>
</dbReference>
<evidence type="ECO:0000313" key="4">
    <source>
        <dbReference type="Proteomes" id="UP000007383"/>
    </source>
</evidence>
<organism evidence="3 4">
    <name type="scientific">Spirochaeta africana (strain ATCC 700263 / DSM 8902 / Z-7692)</name>
    <dbReference type="NCBI Taxonomy" id="889378"/>
    <lineage>
        <taxon>Bacteria</taxon>
        <taxon>Pseudomonadati</taxon>
        <taxon>Spirochaetota</taxon>
        <taxon>Spirochaetia</taxon>
        <taxon>Spirochaetales</taxon>
        <taxon>Spirochaetaceae</taxon>
        <taxon>Spirochaeta</taxon>
    </lineage>
</organism>
<dbReference type="InterPro" id="IPR046802">
    <property type="entry name" value="OpcA_G6PD_C"/>
</dbReference>
<dbReference type="KEGG" id="sfc:Spiaf_0197"/>
<proteinExistence type="predicted"/>
<dbReference type="eggNOG" id="COG3429">
    <property type="taxonomic scope" value="Bacteria"/>
</dbReference>
<dbReference type="InterPro" id="IPR046801">
    <property type="entry name" value="OpcA_G6PD_N"/>
</dbReference>
<dbReference type="RefSeq" id="WP_014454304.1">
    <property type="nucleotide sequence ID" value="NC_017098.1"/>
</dbReference>
<dbReference type="Pfam" id="PF20171">
    <property type="entry name" value="OpcA_G6PD_C"/>
    <property type="match status" value="1"/>
</dbReference>
<dbReference type="Pfam" id="PF10128">
    <property type="entry name" value="OpcA_G6PD_assem"/>
    <property type="match status" value="1"/>
</dbReference>
<accession>H9UFL3</accession>
<evidence type="ECO:0000259" key="2">
    <source>
        <dbReference type="Pfam" id="PF20171"/>
    </source>
</evidence>
<evidence type="ECO:0000313" key="3">
    <source>
        <dbReference type="EMBL" id="AFG36306.1"/>
    </source>
</evidence>